<dbReference type="Proteomes" id="UP000037505">
    <property type="component" value="Unassembled WGS sequence"/>
</dbReference>
<proteinExistence type="predicted"/>
<evidence type="ECO:0000256" key="1">
    <source>
        <dbReference type="SAM" id="MobiDB-lite"/>
    </source>
</evidence>
<protein>
    <submittedName>
        <fullName evidence="2">Uncharacterized protein</fullName>
    </submittedName>
</protein>
<dbReference type="AlphaFoldDB" id="A0A0L1ISR4"/>
<reference evidence="2 3" key="1">
    <citation type="submission" date="2014-06" db="EMBL/GenBank/DDBJ databases">
        <title>The Genome of the Aflatoxigenic Filamentous Fungus Aspergillus nomius.</title>
        <authorList>
            <person name="Moore M.G."/>
            <person name="Shannon B.M."/>
            <person name="Brian M.M."/>
        </authorList>
    </citation>
    <scope>NUCLEOTIDE SEQUENCE [LARGE SCALE GENOMIC DNA]</scope>
    <source>
        <strain evidence="2 3">NRRL 13137</strain>
    </source>
</reference>
<keyword evidence="3" id="KW-1185">Reference proteome</keyword>
<comment type="caution">
    <text evidence="2">The sequence shown here is derived from an EMBL/GenBank/DDBJ whole genome shotgun (WGS) entry which is preliminary data.</text>
</comment>
<dbReference type="RefSeq" id="XP_015403437.1">
    <property type="nucleotide sequence ID" value="XM_015554945.1"/>
</dbReference>
<organism evidence="2 3">
    <name type="scientific">Aspergillus nomiae NRRL (strain ATCC 15546 / NRRL 13137 / CBS 260.88 / M93)</name>
    <dbReference type="NCBI Taxonomy" id="1509407"/>
    <lineage>
        <taxon>Eukaryota</taxon>
        <taxon>Fungi</taxon>
        <taxon>Dikarya</taxon>
        <taxon>Ascomycota</taxon>
        <taxon>Pezizomycotina</taxon>
        <taxon>Eurotiomycetes</taxon>
        <taxon>Eurotiomycetidae</taxon>
        <taxon>Eurotiales</taxon>
        <taxon>Aspergillaceae</taxon>
        <taxon>Aspergillus</taxon>
        <taxon>Aspergillus subgen. Circumdati</taxon>
    </lineage>
</organism>
<gene>
    <name evidence="2" type="ORF">ANOM_009689</name>
</gene>
<feature type="compositionally biased region" description="Basic and acidic residues" evidence="1">
    <location>
        <begin position="104"/>
        <end position="132"/>
    </location>
</feature>
<feature type="region of interest" description="Disordered" evidence="1">
    <location>
        <begin position="104"/>
        <end position="140"/>
    </location>
</feature>
<evidence type="ECO:0000313" key="3">
    <source>
        <dbReference type="Proteomes" id="UP000037505"/>
    </source>
</evidence>
<name>A0A0L1ISR4_ASPN3</name>
<sequence length="140" mass="16482">MTQENQRLYRQLPGSTHPALSLFDQRTYSTIRPFGTVEMVKYIFQFGLRNGTTLAQYYEVKEHITKLGGEVIDDEEPEDDDEVPPEINIWWDDEDDAYELTEHENCGRFSSEQKREAEEEELRKAAWGDDYHNQTVERSS</sequence>
<accession>A0A0L1ISR4</accession>
<dbReference type="EMBL" id="JNOM01000339">
    <property type="protein sequence ID" value="KNG82514.1"/>
    <property type="molecule type" value="Genomic_DNA"/>
</dbReference>
<dbReference type="GeneID" id="26811493"/>
<evidence type="ECO:0000313" key="2">
    <source>
        <dbReference type="EMBL" id="KNG82514.1"/>
    </source>
</evidence>